<reference evidence="1 2" key="1">
    <citation type="submission" date="2015-09" db="EMBL/GenBank/DDBJ databases">
        <title>Genome sequencing project for genomic taxonomy and phylogenomics of Bacillus-like bacteria.</title>
        <authorList>
            <person name="Liu B."/>
            <person name="Wang J."/>
            <person name="Zhu Y."/>
            <person name="Liu G."/>
            <person name="Chen Q."/>
            <person name="Chen Z."/>
            <person name="Lan J."/>
            <person name="Che J."/>
            <person name="Ge C."/>
            <person name="Shi H."/>
            <person name="Pan Z."/>
            <person name="Liu X."/>
        </authorList>
    </citation>
    <scope>NUCLEOTIDE SEQUENCE [LARGE SCALE GENOMIC DNA]</scope>
    <source>
        <strain evidence="1 2">LMG 18435</strain>
    </source>
</reference>
<evidence type="ECO:0000313" key="2">
    <source>
        <dbReference type="Proteomes" id="UP000051888"/>
    </source>
</evidence>
<dbReference type="NCBIfam" id="NF047773">
    <property type="entry name" value="phas_rel_Lepto"/>
    <property type="match status" value="1"/>
</dbReference>
<dbReference type="AlphaFoldDB" id="A0A0Q3TJG0"/>
<dbReference type="OrthoDB" id="191894at2"/>
<dbReference type="RefSeq" id="WP_055739850.1">
    <property type="nucleotide sequence ID" value="NZ_JAAIWL010000009.1"/>
</dbReference>
<dbReference type="PATRIC" id="fig|157838.3.peg.2578"/>
<dbReference type="Proteomes" id="UP000051888">
    <property type="component" value="Unassembled WGS sequence"/>
</dbReference>
<name>A0A0Q3TJG0_9BACI</name>
<dbReference type="EMBL" id="LJJC01000004">
    <property type="protein sequence ID" value="KQL54096.1"/>
    <property type="molecule type" value="Genomic_DNA"/>
</dbReference>
<protein>
    <submittedName>
        <fullName evidence="1">ATP synthase subunit B</fullName>
    </submittedName>
</protein>
<sequence length="100" mass="11392">MKKILNKGVTLGLGLAITSKEQAQKLVDEMVKKGELSRDESVEFVEKLFQKGIETQMQLDQLITKKAQELVAKLNVATKEDIRRLEQRIDQIDQKINPAE</sequence>
<dbReference type="STRING" id="157838.AN964_11715"/>
<evidence type="ECO:0000313" key="1">
    <source>
        <dbReference type="EMBL" id="KQL54096.1"/>
    </source>
</evidence>
<proteinExistence type="predicted"/>
<accession>A0A0Q3TJG0</accession>
<organism evidence="1 2">
    <name type="scientific">Heyndrickxia shackletonii</name>
    <dbReference type="NCBI Taxonomy" id="157838"/>
    <lineage>
        <taxon>Bacteria</taxon>
        <taxon>Bacillati</taxon>
        <taxon>Bacillota</taxon>
        <taxon>Bacilli</taxon>
        <taxon>Bacillales</taxon>
        <taxon>Bacillaceae</taxon>
        <taxon>Heyndrickxia</taxon>
    </lineage>
</organism>
<keyword evidence="2" id="KW-1185">Reference proteome</keyword>
<gene>
    <name evidence="1" type="ORF">AN964_11715</name>
</gene>
<comment type="caution">
    <text evidence="1">The sequence shown here is derived from an EMBL/GenBank/DDBJ whole genome shotgun (WGS) entry which is preliminary data.</text>
</comment>